<dbReference type="AlphaFoldDB" id="A0A9J6D457"/>
<keyword evidence="2" id="KW-0472">Membrane</keyword>
<keyword evidence="4" id="KW-1185">Reference proteome</keyword>
<dbReference type="SUPFAM" id="SSF55486">
    <property type="entry name" value="Metalloproteases ('zincins'), catalytic domain"/>
    <property type="match status" value="1"/>
</dbReference>
<protein>
    <submittedName>
        <fullName evidence="3">Uncharacterized protein</fullName>
    </submittedName>
</protein>
<dbReference type="EMBL" id="JABSTU010000011">
    <property type="protein sequence ID" value="KAH8008631.1"/>
    <property type="molecule type" value="Genomic_DNA"/>
</dbReference>
<dbReference type="Proteomes" id="UP000821866">
    <property type="component" value="Chromosome 9"/>
</dbReference>
<evidence type="ECO:0000256" key="1">
    <source>
        <dbReference type="SAM" id="MobiDB-lite"/>
    </source>
</evidence>
<proteinExistence type="predicted"/>
<reference evidence="3" key="1">
    <citation type="journal article" date="2020" name="Cell">
        <title>Large-Scale Comparative Analyses of Tick Genomes Elucidate Their Genetic Diversity and Vector Capacities.</title>
        <authorList>
            <consortium name="Tick Genome and Microbiome Consortium (TIGMIC)"/>
            <person name="Jia N."/>
            <person name="Wang J."/>
            <person name="Shi W."/>
            <person name="Du L."/>
            <person name="Sun Y."/>
            <person name="Zhan W."/>
            <person name="Jiang J.F."/>
            <person name="Wang Q."/>
            <person name="Zhang B."/>
            <person name="Ji P."/>
            <person name="Bell-Sakyi L."/>
            <person name="Cui X.M."/>
            <person name="Yuan T.T."/>
            <person name="Jiang B.G."/>
            <person name="Yang W.F."/>
            <person name="Lam T.T."/>
            <person name="Chang Q.C."/>
            <person name="Ding S.J."/>
            <person name="Wang X.J."/>
            <person name="Zhu J.G."/>
            <person name="Ruan X.D."/>
            <person name="Zhao L."/>
            <person name="Wei J.T."/>
            <person name="Ye R.Z."/>
            <person name="Que T.C."/>
            <person name="Du C.H."/>
            <person name="Zhou Y.H."/>
            <person name="Cheng J.X."/>
            <person name="Dai P.F."/>
            <person name="Guo W.B."/>
            <person name="Han X.H."/>
            <person name="Huang E.J."/>
            <person name="Li L.F."/>
            <person name="Wei W."/>
            <person name="Gao Y.C."/>
            <person name="Liu J.Z."/>
            <person name="Shao H.Z."/>
            <person name="Wang X."/>
            <person name="Wang C.C."/>
            <person name="Yang T.C."/>
            <person name="Huo Q.B."/>
            <person name="Li W."/>
            <person name="Chen H.Y."/>
            <person name="Chen S.E."/>
            <person name="Zhou L.G."/>
            <person name="Ni X.B."/>
            <person name="Tian J.H."/>
            <person name="Sheng Y."/>
            <person name="Liu T."/>
            <person name="Pan Y.S."/>
            <person name="Xia L.Y."/>
            <person name="Li J."/>
            <person name="Zhao F."/>
            <person name="Cao W.C."/>
        </authorList>
    </citation>
    <scope>NUCLEOTIDE SEQUENCE</scope>
    <source>
        <strain evidence="3">Rmic-2018</strain>
    </source>
</reference>
<organism evidence="3 4">
    <name type="scientific">Rhipicephalus microplus</name>
    <name type="common">Cattle tick</name>
    <name type="synonym">Boophilus microplus</name>
    <dbReference type="NCBI Taxonomy" id="6941"/>
    <lineage>
        <taxon>Eukaryota</taxon>
        <taxon>Metazoa</taxon>
        <taxon>Ecdysozoa</taxon>
        <taxon>Arthropoda</taxon>
        <taxon>Chelicerata</taxon>
        <taxon>Arachnida</taxon>
        <taxon>Acari</taxon>
        <taxon>Parasitiformes</taxon>
        <taxon>Ixodida</taxon>
        <taxon>Ixodoidea</taxon>
        <taxon>Ixodidae</taxon>
        <taxon>Rhipicephalinae</taxon>
        <taxon>Rhipicephalus</taxon>
        <taxon>Boophilus</taxon>
    </lineage>
</organism>
<reference evidence="3" key="2">
    <citation type="submission" date="2021-09" db="EMBL/GenBank/DDBJ databases">
        <authorList>
            <person name="Jia N."/>
            <person name="Wang J."/>
            <person name="Shi W."/>
            <person name="Du L."/>
            <person name="Sun Y."/>
            <person name="Zhan W."/>
            <person name="Jiang J."/>
            <person name="Wang Q."/>
            <person name="Zhang B."/>
            <person name="Ji P."/>
            <person name="Sakyi L.B."/>
            <person name="Cui X."/>
            <person name="Yuan T."/>
            <person name="Jiang B."/>
            <person name="Yang W."/>
            <person name="Lam T.T.-Y."/>
            <person name="Chang Q."/>
            <person name="Ding S."/>
            <person name="Wang X."/>
            <person name="Zhu J."/>
            <person name="Ruan X."/>
            <person name="Zhao L."/>
            <person name="Wei J."/>
            <person name="Que T."/>
            <person name="Du C."/>
            <person name="Cheng J."/>
            <person name="Dai P."/>
            <person name="Han X."/>
            <person name="Huang E."/>
            <person name="Gao Y."/>
            <person name="Liu J."/>
            <person name="Shao H."/>
            <person name="Ye R."/>
            <person name="Li L."/>
            <person name="Wei W."/>
            <person name="Wang X."/>
            <person name="Wang C."/>
            <person name="Huo Q."/>
            <person name="Li W."/>
            <person name="Guo W."/>
            <person name="Chen H."/>
            <person name="Chen S."/>
            <person name="Zhou L."/>
            <person name="Zhou L."/>
            <person name="Ni X."/>
            <person name="Tian J."/>
            <person name="Zhou Y."/>
            <person name="Sheng Y."/>
            <person name="Liu T."/>
            <person name="Pan Y."/>
            <person name="Xia L."/>
            <person name="Li J."/>
            <person name="Zhao F."/>
            <person name="Cao W."/>
        </authorList>
    </citation>
    <scope>NUCLEOTIDE SEQUENCE</scope>
    <source>
        <strain evidence="3">Rmic-2018</strain>
        <tissue evidence="3">Larvae</tissue>
    </source>
</reference>
<keyword evidence="2" id="KW-0812">Transmembrane</keyword>
<sequence>MTSDATAPRPPDFCNSSQRSGSRIRGSFGFQQRASAEMPHTSLQYAGVAIALVAQSVIAVVAGVAIYLLLARRVIQDQDTEDAEYSGRSESVLQTLWLAGNTSLDPCTDFRRYVCFKYDRIQTPGAFMSSAQKVSPALGGLSRNEAGRLLFAYYRSCLSAQWRSQDSGRAAVRAVLQVTEASPSMSSLHLFFIIVKLNLAYGLHGNIVIYRINYGNHPLSLAPATWRYIRRRFPLDDSLLLVIPKVVPFLAALKHPSTRHIISVALSELQNEFDFNVTMDELHEIAKDLQEATPRDSSYFRSPASSLGAVTSGVPLRLWEDLVQRFTGKKMCSNVIHSPVSDLHHRFLEILDTKRQPSAIALVTLEAALSLAIPSTQTYQNTTHGTYEFCEKATRHLVVLWALEDLLTFSAKEEHNQAIFDAFDCLVRTTANEVERILEPEDTALAKLLLQSLRLILPYHIVPLDLRLPSFTDDFYLNVLYAREFAVTAFRYRPPEGQDPTLKFSLVTLTNMPNPGVIVVDSKLYTASTLDYKTHLLRNALFGFVLADRIWSALFRIRWSDASRRALERYANRFRPDSSFFSFVSRPYLALRTCVIALRLHRWHKLDLRWSTWHLSLSQAFYNLVVFHFTWRWSSVN</sequence>
<evidence type="ECO:0000313" key="3">
    <source>
        <dbReference type="EMBL" id="KAH8008631.1"/>
    </source>
</evidence>
<accession>A0A9J6D457</accession>
<evidence type="ECO:0000313" key="4">
    <source>
        <dbReference type="Proteomes" id="UP000821866"/>
    </source>
</evidence>
<feature type="transmembrane region" description="Helical" evidence="2">
    <location>
        <begin position="45"/>
        <end position="70"/>
    </location>
</feature>
<gene>
    <name evidence="3" type="ORF">HPB51_000258</name>
</gene>
<name>A0A9J6D457_RHIMP</name>
<evidence type="ECO:0000256" key="2">
    <source>
        <dbReference type="SAM" id="Phobius"/>
    </source>
</evidence>
<feature type="region of interest" description="Disordered" evidence="1">
    <location>
        <begin position="1"/>
        <end position="23"/>
    </location>
</feature>
<comment type="caution">
    <text evidence="3">The sequence shown here is derived from an EMBL/GenBank/DDBJ whole genome shotgun (WGS) entry which is preliminary data.</text>
</comment>
<keyword evidence="2" id="KW-1133">Transmembrane helix</keyword>